<organism evidence="3 4">
    <name type="scientific">Abyssicoccus albus</name>
    <dbReference type="NCBI Taxonomy" id="1817405"/>
    <lineage>
        <taxon>Bacteria</taxon>
        <taxon>Bacillati</taxon>
        <taxon>Bacillota</taxon>
        <taxon>Bacilli</taxon>
        <taxon>Bacillales</taxon>
        <taxon>Abyssicoccaceae</taxon>
    </lineage>
</organism>
<dbReference type="AlphaFoldDB" id="A0A3N5BB50"/>
<dbReference type="Pfam" id="PF13022">
    <property type="entry name" value="HTH_Tnp_1_2"/>
    <property type="match status" value="1"/>
</dbReference>
<comment type="caution">
    <text evidence="3">The sequence shown here is derived from an EMBL/GenBank/DDBJ whole genome shotgun (WGS) entry which is preliminary data.</text>
</comment>
<gene>
    <name evidence="3" type="ORF">EDD62_1704</name>
</gene>
<evidence type="ECO:0000259" key="2">
    <source>
        <dbReference type="Pfam" id="PF13022"/>
    </source>
</evidence>
<dbReference type="OrthoDB" id="2661800at2"/>
<reference evidence="3 4" key="1">
    <citation type="submission" date="2018-11" db="EMBL/GenBank/DDBJ databases">
        <title>Genomic Encyclopedia of Type Strains, Phase IV (KMG-IV): sequencing the most valuable type-strain genomes for metagenomic binning, comparative biology and taxonomic classification.</title>
        <authorList>
            <person name="Goeker M."/>
        </authorList>
    </citation>
    <scope>NUCLEOTIDE SEQUENCE [LARGE SCALE GENOMIC DNA]</scope>
    <source>
        <strain evidence="3 4">DSM 29158</strain>
    </source>
</reference>
<dbReference type="RefSeq" id="WP_123808610.1">
    <property type="nucleotide sequence ID" value="NZ_RKRK01000006.1"/>
</dbReference>
<feature type="region of interest" description="Disordered" evidence="1">
    <location>
        <begin position="142"/>
        <end position="162"/>
    </location>
</feature>
<dbReference type="EMBL" id="RKRK01000006">
    <property type="protein sequence ID" value="RPF54744.1"/>
    <property type="molecule type" value="Genomic_DNA"/>
</dbReference>
<dbReference type="Gene3D" id="1.10.10.60">
    <property type="entry name" value="Homeodomain-like"/>
    <property type="match status" value="1"/>
</dbReference>
<dbReference type="Proteomes" id="UP000277108">
    <property type="component" value="Unassembled WGS sequence"/>
</dbReference>
<accession>A0A3N5BB50</accession>
<dbReference type="InterPro" id="IPR009057">
    <property type="entry name" value="Homeodomain-like_sf"/>
</dbReference>
<evidence type="ECO:0000256" key="1">
    <source>
        <dbReference type="SAM" id="MobiDB-lite"/>
    </source>
</evidence>
<feature type="domain" description="Homeodomain phBC6A51-type" evidence="2">
    <location>
        <begin position="8"/>
        <end position="115"/>
    </location>
</feature>
<protein>
    <submittedName>
        <fullName evidence="3">Putative insertion element HTH domain-containing protein</fullName>
    </submittedName>
</protein>
<evidence type="ECO:0000313" key="4">
    <source>
        <dbReference type="Proteomes" id="UP000277108"/>
    </source>
</evidence>
<dbReference type="SUPFAM" id="SSF46689">
    <property type="entry name" value="Homeodomain-like"/>
    <property type="match status" value="1"/>
</dbReference>
<evidence type="ECO:0000313" key="3">
    <source>
        <dbReference type="EMBL" id="RPF54744.1"/>
    </source>
</evidence>
<keyword evidence="4" id="KW-1185">Reference proteome</keyword>
<dbReference type="InterPro" id="IPR024978">
    <property type="entry name" value="Homeodomain_phBC6A51-type"/>
</dbReference>
<sequence>MKNDTFDDLSDVQKKAAELYVRNVIEYKTDADNEVTLLKDKEIAEEVGVDRTTYYRWNKDPRFLEYVIYLSLQQARKHVPMFIATLVSNQMGKNPSTKQLDLYAKVVGLLGDSSQGDSSPVSVTFNLTDAQQRVKELRESNVVPNHTSERQITTSGGDSDVE</sequence>
<proteinExistence type="predicted"/>
<name>A0A3N5BB50_9BACL</name>